<dbReference type="PROSITE" id="PS00631">
    <property type="entry name" value="CYTOSOL_AP"/>
    <property type="match status" value="1"/>
</dbReference>
<comment type="catalytic activity">
    <reaction evidence="1 8">
        <text>Release of an N-terminal amino acid, Xaa-|-Yaa-, in which Xaa is preferably Leu, but may be other amino acids including Pro although not Arg or Lys, and Yaa may be Pro. Amino acid amides and methyl esters are also readily hydrolyzed, but rates on arylamides are exceedingly low.</text>
        <dbReference type="EC" id="3.4.11.1"/>
    </reaction>
</comment>
<evidence type="ECO:0000256" key="2">
    <source>
        <dbReference type="ARBA" id="ARBA00000967"/>
    </source>
</evidence>
<dbReference type="Pfam" id="PF02789">
    <property type="entry name" value="Peptidase_M17_N"/>
    <property type="match status" value="1"/>
</dbReference>
<dbReference type="EC" id="3.4.11.1" evidence="8"/>
<comment type="subcellular location">
    <subcellularLocation>
        <location evidence="8">Cytoplasm</location>
    </subcellularLocation>
</comment>
<dbReference type="PRINTS" id="PR00481">
    <property type="entry name" value="LAMNOPPTDASE"/>
</dbReference>
<dbReference type="EC" id="3.4.11.10" evidence="8"/>
<evidence type="ECO:0000256" key="3">
    <source>
        <dbReference type="ARBA" id="ARBA00009528"/>
    </source>
</evidence>
<dbReference type="PATRIC" id="fig|435830.3.peg.369"/>
<feature type="binding site" evidence="8">
    <location>
        <position position="342"/>
    </location>
    <ligand>
        <name>Mn(2+)</name>
        <dbReference type="ChEBI" id="CHEBI:29035"/>
        <label>1</label>
    </ligand>
</feature>
<dbReference type="InterPro" id="IPR023042">
    <property type="entry name" value="Peptidase_M17_leu_NH2_pept"/>
</dbReference>
<feature type="binding site" evidence="8">
    <location>
        <position position="344"/>
    </location>
    <ligand>
        <name>Mn(2+)</name>
        <dbReference type="ChEBI" id="CHEBI:29035"/>
        <label>1</label>
    </ligand>
</feature>
<comment type="catalytic activity">
    <reaction evidence="2 8">
        <text>Release of an N-terminal amino acid, preferentially leucine, but not glutamic or aspartic acids.</text>
        <dbReference type="EC" id="3.4.11.10"/>
    </reaction>
</comment>
<dbReference type="Proteomes" id="UP000003822">
    <property type="component" value="Unassembled WGS sequence"/>
</dbReference>
<dbReference type="PANTHER" id="PTHR11963:SF23">
    <property type="entry name" value="CYTOSOL AMINOPEPTIDASE"/>
    <property type="match status" value="1"/>
</dbReference>
<feature type="binding site" evidence="8">
    <location>
        <position position="260"/>
    </location>
    <ligand>
        <name>Mn(2+)</name>
        <dbReference type="ChEBI" id="CHEBI:29035"/>
        <label>2</label>
    </ligand>
</feature>
<keyword evidence="8" id="KW-0479">Metal-binding</keyword>
<proteinExistence type="inferred from homology"/>
<keyword evidence="8" id="KW-0464">Manganese</keyword>
<dbReference type="PANTHER" id="PTHR11963">
    <property type="entry name" value="LEUCINE AMINOPEPTIDASE-RELATED"/>
    <property type="match status" value="1"/>
</dbReference>
<keyword evidence="4 8" id="KW-0031">Aminopeptidase</keyword>
<dbReference type="STRING" id="435830.HMPREF0045_00376"/>
<dbReference type="CDD" id="cd00433">
    <property type="entry name" value="Peptidase_M17"/>
    <property type="match status" value="1"/>
</dbReference>
<dbReference type="AlphaFoldDB" id="G9PD97"/>
<dbReference type="SUPFAM" id="SSF52949">
    <property type="entry name" value="Macro domain-like"/>
    <property type="match status" value="1"/>
</dbReference>
<dbReference type="SUPFAM" id="SSF53187">
    <property type="entry name" value="Zn-dependent exopeptidases"/>
    <property type="match status" value="1"/>
</dbReference>
<dbReference type="Gene3D" id="3.40.220.10">
    <property type="entry name" value="Leucine Aminopeptidase, subunit E, domain 1"/>
    <property type="match status" value="1"/>
</dbReference>
<sequence length="493" mass="51471">MRGMSELIASKEALTTVEVNNLILLASAGADGVVLHLPEHKGLEGLGQSAVQKLTETAQELGFKASLDQVLRLPAAIVSGLSAKNILLVGVGKQTLSQETLRRAAGRATRELSGTDSAAIAFPTPTAQDSVAVAEGALLGAYVWARRVPASPEPVAKIYVLGACPEEIERAQKVVNGVNIARDLVNDPPNKLVPADFAEFAKQAVKHLPVDYQVWEEKQLVKEGFGGIIGVGKGSIHPPRLVRVDYHPKSAKSHVALIGKGITFDSGGLSIKPASSMPEMKSDMAGAAAVLGTVIAAASLGVNVHVTGWLAIAENLPANDATRPSDVITMFNGKTVEVTNTDAEGRLVMADALAKAVTENPDAVLDIATLTGAQIVALGNRTSAVMGCESTRTEVVEAAKVAGEDFWPMPLPEYMAAEYDTPFADLTNATMGNRAGGMLKAGLFLKEFVADTPWAHLDVAGPAYNDGAAWGYNLPGGTGAGVRTMLAFIEAKA</sequence>
<feature type="binding site" evidence="8">
    <location>
        <position position="344"/>
    </location>
    <ligand>
        <name>Mn(2+)</name>
        <dbReference type="ChEBI" id="CHEBI:29035"/>
        <label>2</label>
    </ligand>
</feature>
<evidence type="ECO:0000256" key="5">
    <source>
        <dbReference type="ARBA" id="ARBA00022670"/>
    </source>
</evidence>
<dbReference type="InterPro" id="IPR008283">
    <property type="entry name" value="Peptidase_M17_N"/>
</dbReference>
<feature type="active site" evidence="8">
    <location>
        <position position="272"/>
    </location>
</feature>
<dbReference type="InterPro" id="IPR043472">
    <property type="entry name" value="Macro_dom-like"/>
</dbReference>
<dbReference type="HAMAP" id="MF_00181">
    <property type="entry name" value="Cytosol_peptidase_M17"/>
    <property type="match status" value="1"/>
</dbReference>
<dbReference type="NCBIfam" id="NF002073">
    <property type="entry name" value="PRK00913.1-2"/>
    <property type="match status" value="1"/>
</dbReference>
<evidence type="ECO:0000313" key="11">
    <source>
        <dbReference type="Proteomes" id="UP000003822"/>
    </source>
</evidence>
<accession>G9PD97</accession>
<dbReference type="InterPro" id="IPR000819">
    <property type="entry name" value="Peptidase_M17_C"/>
</dbReference>
<comment type="similarity">
    <text evidence="3 8">Belongs to the peptidase M17 family.</text>
</comment>
<evidence type="ECO:0000259" key="9">
    <source>
        <dbReference type="PROSITE" id="PS00631"/>
    </source>
</evidence>
<feature type="domain" description="Cytosol aminopeptidase" evidence="9">
    <location>
        <begin position="340"/>
        <end position="347"/>
    </location>
</feature>
<feature type="binding site" evidence="8">
    <location>
        <position position="265"/>
    </location>
    <ligand>
        <name>Mn(2+)</name>
        <dbReference type="ChEBI" id="CHEBI:29035"/>
        <label>1</label>
    </ligand>
</feature>
<evidence type="ECO:0000256" key="1">
    <source>
        <dbReference type="ARBA" id="ARBA00000135"/>
    </source>
</evidence>
<feature type="binding site" evidence="8">
    <location>
        <position position="283"/>
    </location>
    <ligand>
        <name>Mn(2+)</name>
        <dbReference type="ChEBI" id="CHEBI:29035"/>
        <label>2</label>
    </ligand>
</feature>
<dbReference type="eggNOG" id="COG0260">
    <property type="taxonomic scope" value="Bacteria"/>
</dbReference>
<gene>
    <name evidence="8" type="primary">pepA</name>
    <name evidence="10" type="ORF">HMPREF0045_00376</name>
</gene>
<evidence type="ECO:0000256" key="4">
    <source>
        <dbReference type="ARBA" id="ARBA00022438"/>
    </source>
</evidence>
<dbReference type="GO" id="GO:0030145">
    <property type="term" value="F:manganese ion binding"/>
    <property type="evidence" value="ECO:0007669"/>
    <property type="project" value="UniProtKB-UniRule"/>
</dbReference>
<feature type="active site" evidence="8">
    <location>
        <position position="346"/>
    </location>
</feature>
<evidence type="ECO:0000256" key="6">
    <source>
        <dbReference type="ARBA" id="ARBA00022801"/>
    </source>
</evidence>
<comment type="function">
    <text evidence="7 8">Presumably involved in the processing and regular turnover of intracellular proteins. Catalyzes the removal of unsubstituted N-terminal amino acids from various peptides.</text>
</comment>
<dbReference type="Gene3D" id="3.40.630.10">
    <property type="entry name" value="Zn peptidases"/>
    <property type="match status" value="1"/>
</dbReference>
<evidence type="ECO:0000256" key="7">
    <source>
        <dbReference type="ARBA" id="ARBA00049972"/>
    </source>
</evidence>
<dbReference type="GO" id="GO:0006508">
    <property type="term" value="P:proteolysis"/>
    <property type="evidence" value="ECO:0007669"/>
    <property type="project" value="UniProtKB-KW"/>
</dbReference>
<dbReference type="HOGENOM" id="CLU_013734_2_2_11"/>
<comment type="cofactor">
    <cofactor evidence="8">
        <name>Mn(2+)</name>
        <dbReference type="ChEBI" id="CHEBI:29035"/>
    </cofactor>
    <text evidence="8">Binds 2 manganese ions per subunit.</text>
</comment>
<dbReference type="EMBL" id="ACRN01000001">
    <property type="protein sequence ID" value="EHM89711.1"/>
    <property type="molecule type" value="Genomic_DNA"/>
</dbReference>
<dbReference type="InterPro" id="IPR011356">
    <property type="entry name" value="Leucine_aapep/pepB"/>
</dbReference>
<keyword evidence="11" id="KW-1185">Reference proteome</keyword>
<dbReference type="GO" id="GO:0070006">
    <property type="term" value="F:metalloaminopeptidase activity"/>
    <property type="evidence" value="ECO:0007669"/>
    <property type="project" value="InterPro"/>
</dbReference>
<feature type="binding site" evidence="8">
    <location>
        <position position="265"/>
    </location>
    <ligand>
        <name>Mn(2+)</name>
        <dbReference type="ChEBI" id="CHEBI:29035"/>
        <label>2</label>
    </ligand>
</feature>
<keyword evidence="8" id="KW-0963">Cytoplasm</keyword>
<name>G9PD97_9ACTO</name>
<reference evidence="10 11" key="1">
    <citation type="submission" date="2011-10" db="EMBL/GenBank/DDBJ databases">
        <title>The Genome Sequence of Actinomyces graevenitzii C83.</title>
        <authorList>
            <consortium name="The Broad Institute Genome Sequencing Platform"/>
            <consortium name="The Broad Institute Genome Sequencing Center for Infectious Disease"/>
            <person name="Earl A."/>
            <person name="Ward D."/>
            <person name="Feldgarden M."/>
            <person name="Gevers D."/>
            <person name="Sibley C.D."/>
            <person name="Field T.R."/>
            <person name="Grinwis M."/>
            <person name="Eshaghurshan C.S."/>
            <person name="Surette M.G."/>
            <person name="Young S.K."/>
            <person name="Zeng Q."/>
            <person name="Gargeya S."/>
            <person name="Fitzgerald M."/>
            <person name="Haas B."/>
            <person name="Abouelleil A."/>
            <person name="Alvarado L."/>
            <person name="Arachchi H.M."/>
            <person name="Berlin A."/>
            <person name="Brown A."/>
            <person name="Chapman S.B."/>
            <person name="Chen Z."/>
            <person name="Dunbar C."/>
            <person name="Freedman E."/>
            <person name="Gearin G."/>
            <person name="Goldberg J."/>
            <person name="Griggs A."/>
            <person name="Gujja S."/>
            <person name="Heiman D."/>
            <person name="Howarth C."/>
            <person name="Larson L."/>
            <person name="Lui A."/>
            <person name="MacDonald P.J.P."/>
            <person name="Montmayeur A."/>
            <person name="Murphy C."/>
            <person name="Neiman D."/>
            <person name="Pearson M."/>
            <person name="Priest M."/>
            <person name="Roberts A."/>
            <person name="Saif S."/>
            <person name="Shea T."/>
            <person name="Shenoy N."/>
            <person name="Sisk P."/>
            <person name="Stolte C."/>
            <person name="Sykes S."/>
            <person name="Wortman J."/>
            <person name="Nusbaum C."/>
            <person name="Birren B."/>
        </authorList>
    </citation>
    <scope>NUCLEOTIDE SEQUENCE [LARGE SCALE GENOMIC DNA]</scope>
    <source>
        <strain evidence="10 11">C83</strain>
    </source>
</reference>
<keyword evidence="6 8" id="KW-0378">Hydrolase</keyword>
<dbReference type="Pfam" id="PF00883">
    <property type="entry name" value="Peptidase_M17"/>
    <property type="match status" value="1"/>
</dbReference>
<comment type="caution">
    <text evidence="10">The sequence shown here is derived from an EMBL/GenBank/DDBJ whole genome shotgun (WGS) entry which is preliminary data.</text>
</comment>
<keyword evidence="5 8" id="KW-0645">Protease</keyword>
<protein>
    <recommendedName>
        <fullName evidence="8">Probable cytosol aminopeptidase</fullName>
        <ecNumber evidence="8">3.4.11.1</ecNumber>
    </recommendedName>
    <alternativeName>
        <fullName evidence="8">Leucine aminopeptidase</fullName>
        <shortName evidence="8">LAP</shortName>
        <ecNumber evidence="8">3.4.11.10</ecNumber>
    </alternativeName>
    <alternativeName>
        <fullName evidence="8">Leucyl aminopeptidase</fullName>
    </alternativeName>
</protein>
<organism evidence="10 11">
    <name type="scientific">Actinomyces graevenitzii C83</name>
    <dbReference type="NCBI Taxonomy" id="435830"/>
    <lineage>
        <taxon>Bacteria</taxon>
        <taxon>Bacillati</taxon>
        <taxon>Actinomycetota</taxon>
        <taxon>Actinomycetes</taxon>
        <taxon>Actinomycetales</taxon>
        <taxon>Actinomycetaceae</taxon>
        <taxon>Actinomyces</taxon>
    </lineage>
</organism>
<dbReference type="GO" id="GO:0005737">
    <property type="term" value="C:cytoplasm"/>
    <property type="evidence" value="ECO:0007669"/>
    <property type="project" value="UniProtKB-SubCell"/>
</dbReference>
<evidence type="ECO:0000313" key="10">
    <source>
        <dbReference type="EMBL" id="EHM89711.1"/>
    </source>
</evidence>
<evidence type="ECO:0000256" key="8">
    <source>
        <dbReference type="HAMAP-Rule" id="MF_00181"/>
    </source>
</evidence>